<reference evidence="2 3" key="1">
    <citation type="submission" date="2016-09" db="EMBL/GenBank/DDBJ databases">
        <title>The complete genome sequences of Rhizobium gallicum, symbiovars gallicum and phaseoli, symbionts associated to common bean (Phaseolus vulgaris).</title>
        <authorList>
            <person name="Bustos P."/>
            <person name="Santamaria R.I."/>
            <person name="Perez-Carrascal O.M."/>
            <person name="Juarez S."/>
            <person name="Lozano L."/>
            <person name="Martinez-Flores I."/>
            <person name="Martinez-Romero E."/>
            <person name="Cevallos M."/>
            <person name="Romero D."/>
            <person name="Davila G."/>
            <person name="Gonzalez V."/>
        </authorList>
    </citation>
    <scope>NUCLEOTIDE SEQUENCE [LARGE SCALE GENOMIC DNA]</scope>
    <source>
        <strain evidence="2 3">8C-3</strain>
    </source>
</reference>
<keyword evidence="1" id="KW-0472">Membrane</keyword>
<keyword evidence="1" id="KW-0812">Transmembrane</keyword>
<dbReference type="AlphaFoldDB" id="A0A1L5P254"/>
<evidence type="ECO:0000313" key="3">
    <source>
        <dbReference type="Proteomes" id="UP000185109"/>
    </source>
</evidence>
<gene>
    <name evidence="2" type="ORF">AM571_CH01403</name>
</gene>
<feature type="transmembrane region" description="Helical" evidence="1">
    <location>
        <begin position="52"/>
        <end position="72"/>
    </location>
</feature>
<dbReference type="Proteomes" id="UP000185109">
    <property type="component" value="Chromosome"/>
</dbReference>
<dbReference type="EMBL" id="CP017241">
    <property type="protein sequence ID" value="APO74239.1"/>
    <property type="molecule type" value="Genomic_DNA"/>
</dbReference>
<proteinExistence type="predicted"/>
<protein>
    <submittedName>
        <fullName evidence="2">Uncharacterized protein</fullName>
    </submittedName>
</protein>
<organism evidence="2 3">
    <name type="scientific">Rhizobium etli 8C-3</name>
    <dbReference type="NCBI Taxonomy" id="538025"/>
    <lineage>
        <taxon>Bacteria</taxon>
        <taxon>Pseudomonadati</taxon>
        <taxon>Pseudomonadota</taxon>
        <taxon>Alphaproteobacteria</taxon>
        <taxon>Hyphomicrobiales</taxon>
        <taxon>Rhizobiaceae</taxon>
        <taxon>Rhizobium/Agrobacterium group</taxon>
        <taxon>Rhizobium</taxon>
    </lineage>
</organism>
<name>A0A1L5P254_RHIET</name>
<evidence type="ECO:0000256" key="1">
    <source>
        <dbReference type="SAM" id="Phobius"/>
    </source>
</evidence>
<evidence type="ECO:0000313" key="2">
    <source>
        <dbReference type="EMBL" id="APO74239.1"/>
    </source>
</evidence>
<accession>A0A1L5P254</accession>
<keyword evidence="1" id="KW-1133">Transmembrane helix</keyword>
<sequence length="91" mass="10209">MARSSPLGRGHIETDARVLLMDSNHFTPFGARVEPPPVIPIEQMQRVPYKTMALICSLSWALAILAIINVGAQSYRALASYEQQLAWDDRR</sequence>